<gene>
    <name evidence="1" type="ORF">DY000_02004501</name>
</gene>
<keyword evidence="2" id="KW-1185">Reference proteome</keyword>
<protein>
    <submittedName>
        <fullName evidence="1">Uncharacterized protein</fullName>
    </submittedName>
</protein>
<comment type="caution">
    <text evidence="1">The sequence shown here is derived from an EMBL/GenBank/DDBJ whole genome shotgun (WGS) entry which is preliminary data.</text>
</comment>
<proteinExistence type="predicted"/>
<dbReference type="EMBL" id="QGKV02000832">
    <property type="protein sequence ID" value="KAF3543517.1"/>
    <property type="molecule type" value="Genomic_DNA"/>
</dbReference>
<sequence>MEEMSFSRRRSRERWRARDRERWKRWVWSSSSCVGEERLREIERERGVRGRERVGFEVETELGSRRSRERELRQWVASAAIRSRYFGS</sequence>
<dbReference type="Proteomes" id="UP000266723">
    <property type="component" value="Unassembled WGS sequence"/>
</dbReference>
<evidence type="ECO:0000313" key="1">
    <source>
        <dbReference type="EMBL" id="KAF3543517.1"/>
    </source>
</evidence>
<organism evidence="1 2">
    <name type="scientific">Brassica cretica</name>
    <name type="common">Mustard</name>
    <dbReference type="NCBI Taxonomy" id="69181"/>
    <lineage>
        <taxon>Eukaryota</taxon>
        <taxon>Viridiplantae</taxon>
        <taxon>Streptophyta</taxon>
        <taxon>Embryophyta</taxon>
        <taxon>Tracheophyta</taxon>
        <taxon>Spermatophyta</taxon>
        <taxon>Magnoliopsida</taxon>
        <taxon>eudicotyledons</taxon>
        <taxon>Gunneridae</taxon>
        <taxon>Pentapetalae</taxon>
        <taxon>rosids</taxon>
        <taxon>malvids</taxon>
        <taxon>Brassicales</taxon>
        <taxon>Brassicaceae</taxon>
        <taxon>Brassiceae</taxon>
        <taxon>Brassica</taxon>
    </lineage>
</organism>
<reference evidence="1 2" key="1">
    <citation type="journal article" date="2020" name="BMC Genomics">
        <title>Intraspecific diversification of the crop wild relative Brassica cretica Lam. using demographic model selection.</title>
        <authorList>
            <person name="Kioukis A."/>
            <person name="Michalopoulou V.A."/>
            <person name="Briers L."/>
            <person name="Pirintsos S."/>
            <person name="Studholme D.J."/>
            <person name="Pavlidis P."/>
            <person name="Sarris P.F."/>
        </authorList>
    </citation>
    <scope>NUCLEOTIDE SEQUENCE [LARGE SCALE GENOMIC DNA]</scope>
    <source>
        <strain evidence="2">cv. PFS-1207/04</strain>
    </source>
</reference>
<accession>A0ABQ7BW17</accession>
<evidence type="ECO:0000313" key="2">
    <source>
        <dbReference type="Proteomes" id="UP000266723"/>
    </source>
</evidence>
<name>A0ABQ7BW17_BRACR</name>